<dbReference type="EMBL" id="LYVF01000184">
    <property type="protein sequence ID" value="OAT80199.1"/>
    <property type="molecule type" value="Genomic_DNA"/>
</dbReference>
<accession>A0A1B7LBZ4</accession>
<dbReference type="AlphaFoldDB" id="A0A1B7LBZ4"/>
<name>A0A1B7LBZ4_9FIRM</name>
<gene>
    <name evidence="1" type="ORF">A6M21_00870</name>
</gene>
<comment type="caution">
    <text evidence="1">The sequence shown here is derived from an EMBL/GenBank/DDBJ whole genome shotgun (WGS) entry which is preliminary data.</text>
</comment>
<reference evidence="1 2" key="1">
    <citation type="submission" date="2016-04" db="EMBL/GenBank/DDBJ databases">
        <authorList>
            <person name="Evans L.H."/>
            <person name="Alamgir A."/>
            <person name="Owens N."/>
            <person name="Weber N.D."/>
            <person name="Virtaneva K."/>
            <person name="Barbian K."/>
            <person name="Babar A."/>
            <person name="Rosenke K."/>
        </authorList>
    </citation>
    <scope>NUCLEOTIDE SEQUENCE [LARGE SCALE GENOMIC DNA]</scope>
    <source>
        <strain evidence="1 2">LMa1</strain>
    </source>
</reference>
<keyword evidence="2" id="KW-1185">Reference proteome</keyword>
<evidence type="ECO:0000313" key="1">
    <source>
        <dbReference type="EMBL" id="OAT80199.1"/>
    </source>
</evidence>
<dbReference type="Proteomes" id="UP000078532">
    <property type="component" value="Unassembled WGS sequence"/>
</dbReference>
<organism evidence="1 2">
    <name type="scientific">Desulfotomaculum copahuensis</name>
    <dbReference type="NCBI Taxonomy" id="1838280"/>
    <lineage>
        <taxon>Bacteria</taxon>
        <taxon>Bacillati</taxon>
        <taxon>Bacillota</taxon>
        <taxon>Clostridia</taxon>
        <taxon>Eubacteriales</taxon>
        <taxon>Desulfotomaculaceae</taxon>
        <taxon>Desulfotomaculum</taxon>
    </lineage>
</organism>
<proteinExistence type="predicted"/>
<evidence type="ECO:0000313" key="2">
    <source>
        <dbReference type="Proteomes" id="UP000078532"/>
    </source>
</evidence>
<sequence length="74" mass="8491">MESSSRFISSSFLAMSKRNPQIFNAFAQSFQFPGQFGVHCIHPFFSLKTVDLKVVTVPEERLAQVRKRNTAQLR</sequence>
<protein>
    <submittedName>
        <fullName evidence="1">Uncharacterized protein</fullName>
    </submittedName>
</protein>